<gene>
    <name evidence="1" type="ORF">Nepgr_023227</name>
</gene>
<protein>
    <submittedName>
        <fullName evidence="1">Uncharacterized protein</fullName>
    </submittedName>
</protein>
<comment type="caution">
    <text evidence="1">The sequence shown here is derived from an EMBL/GenBank/DDBJ whole genome shotgun (WGS) entry which is preliminary data.</text>
</comment>
<sequence length="121" mass="13079">MVSNQFESLHLDEVGGTDMLSDVGDISRASVNFAVQDDSLETMALDLLDSKVAEDITREVGITITDLSSSLKMNLVVRDDKGSYPDLFDNSSNRNGVFSELNQPPSGDAGIPKLNIVSWDA</sequence>
<organism evidence="1 2">
    <name type="scientific">Nepenthes gracilis</name>
    <name type="common">Slender pitcher plant</name>
    <dbReference type="NCBI Taxonomy" id="150966"/>
    <lineage>
        <taxon>Eukaryota</taxon>
        <taxon>Viridiplantae</taxon>
        <taxon>Streptophyta</taxon>
        <taxon>Embryophyta</taxon>
        <taxon>Tracheophyta</taxon>
        <taxon>Spermatophyta</taxon>
        <taxon>Magnoliopsida</taxon>
        <taxon>eudicotyledons</taxon>
        <taxon>Gunneridae</taxon>
        <taxon>Pentapetalae</taxon>
        <taxon>Caryophyllales</taxon>
        <taxon>Nepenthaceae</taxon>
        <taxon>Nepenthes</taxon>
    </lineage>
</organism>
<evidence type="ECO:0000313" key="2">
    <source>
        <dbReference type="Proteomes" id="UP001279734"/>
    </source>
</evidence>
<dbReference type="AlphaFoldDB" id="A0AAD3T216"/>
<evidence type="ECO:0000313" key="1">
    <source>
        <dbReference type="EMBL" id="GMH21385.1"/>
    </source>
</evidence>
<accession>A0AAD3T216</accession>
<keyword evidence="2" id="KW-1185">Reference proteome</keyword>
<name>A0AAD3T216_NEPGR</name>
<dbReference type="EMBL" id="BSYO01000023">
    <property type="protein sequence ID" value="GMH21385.1"/>
    <property type="molecule type" value="Genomic_DNA"/>
</dbReference>
<reference evidence="1" key="1">
    <citation type="submission" date="2023-05" db="EMBL/GenBank/DDBJ databases">
        <title>Nepenthes gracilis genome sequencing.</title>
        <authorList>
            <person name="Fukushima K."/>
        </authorList>
    </citation>
    <scope>NUCLEOTIDE SEQUENCE</scope>
    <source>
        <strain evidence="1">SING2019-196</strain>
    </source>
</reference>
<dbReference type="Proteomes" id="UP001279734">
    <property type="component" value="Unassembled WGS sequence"/>
</dbReference>
<proteinExistence type="predicted"/>